<accession>A0A843XRR6</accession>
<evidence type="ECO:0000313" key="1">
    <source>
        <dbReference type="EMBL" id="MQM22688.1"/>
    </source>
</evidence>
<name>A0A843XRR6_COLES</name>
<evidence type="ECO:0000313" key="2">
    <source>
        <dbReference type="Proteomes" id="UP000652761"/>
    </source>
</evidence>
<protein>
    <submittedName>
        <fullName evidence="1">Uncharacterized protein</fullName>
    </submittedName>
</protein>
<organism evidence="1 2">
    <name type="scientific">Colocasia esculenta</name>
    <name type="common">Wild taro</name>
    <name type="synonym">Arum esculentum</name>
    <dbReference type="NCBI Taxonomy" id="4460"/>
    <lineage>
        <taxon>Eukaryota</taxon>
        <taxon>Viridiplantae</taxon>
        <taxon>Streptophyta</taxon>
        <taxon>Embryophyta</taxon>
        <taxon>Tracheophyta</taxon>
        <taxon>Spermatophyta</taxon>
        <taxon>Magnoliopsida</taxon>
        <taxon>Liliopsida</taxon>
        <taxon>Araceae</taxon>
        <taxon>Aroideae</taxon>
        <taxon>Colocasieae</taxon>
        <taxon>Colocasia</taxon>
    </lineage>
</organism>
<dbReference type="Proteomes" id="UP000652761">
    <property type="component" value="Unassembled WGS sequence"/>
</dbReference>
<comment type="caution">
    <text evidence="1">The sequence shown here is derived from an EMBL/GenBank/DDBJ whole genome shotgun (WGS) entry which is preliminary data.</text>
</comment>
<proteinExistence type="predicted"/>
<sequence length="209" mass="23238">MGFVGLASLAVLSGFRTAPDYCFRNLFLGADRGGTDDYVSLTSWRVRDPRVRAEGCLRIVSDSAGSTGVMSGLILVVGRGVTLFRCFVVLYNRKRLRFPWFWIWKPTSNGRIPSLTRTQTLSSIKTPILGRVRSFRPKENLGFPVVKTKFRATLIRRLGVSSGDLHRLGGALDIGEASPTPVCDLHRHKDQIWEDFGWLLGLAEEGILG</sequence>
<dbReference type="EMBL" id="NMUH01013646">
    <property type="protein sequence ID" value="MQM22688.1"/>
    <property type="molecule type" value="Genomic_DNA"/>
</dbReference>
<reference evidence="1" key="1">
    <citation type="submission" date="2017-07" db="EMBL/GenBank/DDBJ databases">
        <title>Taro Niue Genome Assembly and Annotation.</title>
        <authorList>
            <person name="Atibalentja N."/>
            <person name="Keating K."/>
            <person name="Fields C.J."/>
        </authorList>
    </citation>
    <scope>NUCLEOTIDE SEQUENCE</scope>
    <source>
        <strain evidence="1">Niue_2</strain>
        <tissue evidence="1">Leaf</tissue>
    </source>
</reference>
<dbReference type="AlphaFoldDB" id="A0A843XRR6"/>
<gene>
    <name evidence="1" type="ORF">Taro_055744</name>
</gene>
<keyword evidence="2" id="KW-1185">Reference proteome</keyword>